<name>A0ABU6Q733_9FABA</name>
<reference evidence="2 3" key="1">
    <citation type="journal article" date="2023" name="Plants (Basel)">
        <title>Bridging the Gap: Combining Genomics and Transcriptomics Approaches to Understand Stylosanthes scabra, an Orphan Legume from the Brazilian Caatinga.</title>
        <authorList>
            <person name="Ferreira-Neto J.R.C."/>
            <person name="da Silva M.D."/>
            <person name="Binneck E."/>
            <person name="de Melo N.F."/>
            <person name="da Silva R.H."/>
            <person name="de Melo A.L.T.M."/>
            <person name="Pandolfi V."/>
            <person name="Bustamante F.O."/>
            <person name="Brasileiro-Vidal A.C."/>
            <person name="Benko-Iseppon A.M."/>
        </authorList>
    </citation>
    <scope>NUCLEOTIDE SEQUENCE [LARGE SCALE GENOMIC DNA]</scope>
    <source>
        <tissue evidence="2">Leaves</tissue>
    </source>
</reference>
<dbReference type="EMBL" id="JASCZI010000045">
    <property type="protein sequence ID" value="MED6107654.1"/>
    <property type="molecule type" value="Genomic_DNA"/>
</dbReference>
<feature type="compositionally biased region" description="Low complexity" evidence="1">
    <location>
        <begin position="1"/>
        <end position="10"/>
    </location>
</feature>
<proteinExistence type="predicted"/>
<keyword evidence="3" id="KW-1185">Reference proteome</keyword>
<evidence type="ECO:0000256" key="1">
    <source>
        <dbReference type="SAM" id="MobiDB-lite"/>
    </source>
</evidence>
<evidence type="ECO:0000313" key="2">
    <source>
        <dbReference type="EMBL" id="MED6107654.1"/>
    </source>
</evidence>
<sequence length="120" mass="12627">MVNSGGTDSTVGGGEVGEVHGIDGENGWETWSYVGNVPGVGGGGGDDGGEGHDAEVDDGGVVSLCQTMSFWCEEIRLCPWWTPLRTIETCYCHICILRSQLVSQTNGGVSTSRFFNGEGH</sequence>
<gene>
    <name evidence="2" type="ORF">PIB30_016097</name>
</gene>
<feature type="region of interest" description="Disordered" evidence="1">
    <location>
        <begin position="1"/>
        <end position="23"/>
    </location>
</feature>
<comment type="caution">
    <text evidence="2">The sequence shown here is derived from an EMBL/GenBank/DDBJ whole genome shotgun (WGS) entry which is preliminary data.</text>
</comment>
<accession>A0ABU6Q733</accession>
<organism evidence="2 3">
    <name type="scientific">Stylosanthes scabra</name>
    <dbReference type="NCBI Taxonomy" id="79078"/>
    <lineage>
        <taxon>Eukaryota</taxon>
        <taxon>Viridiplantae</taxon>
        <taxon>Streptophyta</taxon>
        <taxon>Embryophyta</taxon>
        <taxon>Tracheophyta</taxon>
        <taxon>Spermatophyta</taxon>
        <taxon>Magnoliopsida</taxon>
        <taxon>eudicotyledons</taxon>
        <taxon>Gunneridae</taxon>
        <taxon>Pentapetalae</taxon>
        <taxon>rosids</taxon>
        <taxon>fabids</taxon>
        <taxon>Fabales</taxon>
        <taxon>Fabaceae</taxon>
        <taxon>Papilionoideae</taxon>
        <taxon>50 kb inversion clade</taxon>
        <taxon>dalbergioids sensu lato</taxon>
        <taxon>Dalbergieae</taxon>
        <taxon>Pterocarpus clade</taxon>
        <taxon>Stylosanthes</taxon>
    </lineage>
</organism>
<protein>
    <submittedName>
        <fullName evidence="2">Uncharacterized protein</fullName>
    </submittedName>
</protein>
<evidence type="ECO:0000313" key="3">
    <source>
        <dbReference type="Proteomes" id="UP001341840"/>
    </source>
</evidence>
<dbReference type="Proteomes" id="UP001341840">
    <property type="component" value="Unassembled WGS sequence"/>
</dbReference>